<evidence type="ECO:0000313" key="1">
    <source>
        <dbReference type="EMBL" id="KAI3720012.1"/>
    </source>
</evidence>
<name>A0ACB9BD92_ARCLA</name>
<reference evidence="1 2" key="2">
    <citation type="journal article" date="2022" name="Mol. Ecol. Resour.">
        <title>The genomes of chicory, endive, great burdock and yacon provide insights into Asteraceae paleo-polyploidization history and plant inulin production.</title>
        <authorList>
            <person name="Fan W."/>
            <person name="Wang S."/>
            <person name="Wang H."/>
            <person name="Wang A."/>
            <person name="Jiang F."/>
            <person name="Liu H."/>
            <person name="Zhao H."/>
            <person name="Xu D."/>
            <person name="Zhang Y."/>
        </authorList>
    </citation>
    <scope>NUCLEOTIDE SEQUENCE [LARGE SCALE GENOMIC DNA]</scope>
    <source>
        <strain evidence="2">cv. Niubang</strain>
    </source>
</reference>
<dbReference type="EMBL" id="CM042052">
    <property type="protein sequence ID" value="KAI3720012.1"/>
    <property type="molecule type" value="Genomic_DNA"/>
</dbReference>
<sequence>MYSSTHKETLIFSLSHHYLLINNPFSILLLSSRRYRFQILYLYTKKKKIGLGRAPISIQIFNTNSSIYTKISKFVCVYIEF</sequence>
<proteinExistence type="predicted"/>
<organism evidence="1 2">
    <name type="scientific">Arctium lappa</name>
    <name type="common">Greater burdock</name>
    <name type="synonym">Lappa major</name>
    <dbReference type="NCBI Taxonomy" id="4217"/>
    <lineage>
        <taxon>Eukaryota</taxon>
        <taxon>Viridiplantae</taxon>
        <taxon>Streptophyta</taxon>
        <taxon>Embryophyta</taxon>
        <taxon>Tracheophyta</taxon>
        <taxon>Spermatophyta</taxon>
        <taxon>Magnoliopsida</taxon>
        <taxon>eudicotyledons</taxon>
        <taxon>Gunneridae</taxon>
        <taxon>Pentapetalae</taxon>
        <taxon>asterids</taxon>
        <taxon>campanulids</taxon>
        <taxon>Asterales</taxon>
        <taxon>Asteraceae</taxon>
        <taxon>Carduoideae</taxon>
        <taxon>Cardueae</taxon>
        <taxon>Arctiinae</taxon>
        <taxon>Arctium</taxon>
    </lineage>
</organism>
<evidence type="ECO:0000313" key="2">
    <source>
        <dbReference type="Proteomes" id="UP001055879"/>
    </source>
</evidence>
<comment type="caution">
    <text evidence="1">The sequence shown here is derived from an EMBL/GenBank/DDBJ whole genome shotgun (WGS) entry which is preliminary data.</text>
</comment>
<dbReference type="Proteomes" id="UP001055879">
    <property type="component" value="Linkage Group LG06"/>
</dbReference>
<accession>A0ACB9BD92</accession>
<reference evidence="2" key="1">
    <citation type="journal article" date="2022" name="Mol. Ecol. Resour.">
        <title>The genomes of chicory, endive, great burdock and yacon provide insights into Asteraceae palaeo-polyploidization history and plant inulin production.</title>
        <authorList>
            <person name="Fan W."/>
            <person name="Wang S."/>
            <person name="Wang H."/>
            <person name="Wang A."/>
            <person name="Jiang F."/>
            <person name="Liu H."/>
            <person name="Zhao H."/>
            <person name="Xu D."/>
            <person name="Zhang Y."/>
        </authorList>
    </citation>
    <scope>NUCLEOTIDE SEQUENCE [LARGE SCALE GENOMIC DNA]</scope>
    <source>
        <strain evidence="2">cv. Niubang</strain>
    </source>
</reference>
<gene>
    <name evidence="1" type="ORF">L6452_20919</name>
</gene>
<protein>
    <submittedName>
        <fullName evidence="1">Uncharacterized protein</fullName>
    </submittedName>
</protein>
<keyword evidence="2" id="KW-1185">Reference proteome</keyword>